<feature type="non-terminal residue" evidence="2">
    <location>
        <position position="64"/>
    </location>
</feature>
<evidence type="ECO:0000256" key="1">
    <source>
        <dbReference type="SAM" id="MobiDB-lite"/>
    </source>
</evidence>
<feature type="compositionally biased region" description="Low complexity" evidence="1">
    <location>
        <begin position="27"/>
        <end position="41"/>
    </location>
</feature>
<reference evidence="2" key="1">
    <citation type="submission" date="2021-02" db="EMBL/GenBank/DDBJ databases">
        <authorList>
            <person name="Nowell W R."/>
        </authorList>
    </citation>
    <scope>NUCLEOTIDE SEQUENCE</scope>
</reference>
<evidence type="ECO:0000313" key="2">
    <source>
        <dbReference type="EMBL" id="CAF4790443.1"/>
    </source>
</evidence>
<dbReference type="AlphaFoldDB" id="A0A8S3BC46"/>
<evidence type="ECO:0000313" key="3">
    <source>
        <dbReference type="Proteomes" id="UP000681967"/>
    </source>
</evidence>
<feature type="region of interest" description="Disordered" evidence="1">
    <location>
        <begin position="1"/>
        <end position="64"/>
    </location>
</feature>
<sequence>NRNNTSSRDYPMVPVSSSSYRNDLYRSSSNVSMPSPSSSSSYIPREQYVQDVNYRPMSQPRDYG</sequence>
<organism evidence="2 3">
    <name type="scientific">Rotaria magnacalcarata</name>
    <dbReference type="NCBI Taxonomy" id="392030"/>
    <lineage>
        <taxon>Eukaryota</taxon>
        <taxon>Metazoa</taxon>
        <taxon>Spiralia</taxon>
        <taxon>Gnathifera</taxon>
        <taxon>Rotifera</taxon>
        <taxon>Eurotatoria</taxon>
        <taxon>Bdelloidea</taxon>
        <taxon>Philodinida</taxon>
        <taxon>Philodinidae</taxon>
        <taxon>Rotaria</taxon>
    </lineage>
</organism>
<feature type="non-terminal residue" evidence="2">
    <location>
        <position position="1"/>
    </location>
</feature>
<dbReference type="Proteomes" id="UP000681967">
    <property type="component" value="Unassembled WGS sequence"/>
</dbReference>
<name>A0A8S3BC46_9BILA</name>
<dbReference type="EMBL" id="CAJOBH010137851">
    <property type="protein sequence ID" value="CAF4790443.1"/>
    <property type="molecule type" value="Genomic_DNA"/>
</dbReference>
<accession>A0A8S3BC46</accession>
<comment type="caution">
    <text evidence="2">The sequence shown here is derived from an EMBL/GenBank/DDBJ whole genome shotgun (WGS) entry which is preliminary data.</text>
</comment>
<protein>
    <submittedName>
        <fullName evidence="2">Uncharacterized protein</fullName>
    </submittedName>
</protein>
<proteinExistence type="predicted"/>
<gene>
    <name evidence="2" type="ORF">BYL167_LOCUS47695</name>
</gene>